<protein>
    <submittedName>
        <fullName evidence="2">Uncharacterized protein</fullName>
    </submittedName>
</protein>
<name>A0ABR3A901_9AGAR</name>
<comment type="caution">
    <text evidence="2">The sequence shown here is derived from an EMBL/GenBank/DDBJ whole genome shotgun (WGS) entry which is preliminary data.</text>
</comment>
<dbReference type="EMBL" id="JBBXMP010000009">
    <property type="protein sequence ID" value="KAL0070073.1"/>
    <property type="molecule type" value="Genomic_DNA"/>
</dbReference>
<sequence length="342" mass="39175">MHSLQDITTQPDGHIELEEVQLIDEHGLRYPAILHRFEWAFGMDRVAFPFNSEENTLKVHKALAPYIKRQKLALAPSPSILEKALEMMEYNNRVELVDDRRKFEDFGTGPWEYVLFPTKGRGTLPPLFRSMPDGKTTSLLLDTSDFNNLPRFKSMVHPIFVIFLRRLHPLGSMHVERCLAGHVIDPVDKVLLEWPLWTHNRFLPVRSSSKRKRSRAISCDCSDCMEDECSSSSEDAESSNGCSESSDDSESWRDPESVKEVTKDDSRVKNWSRQTEKSSEDPESDPILEQYSMEASPPVAEILGRLDEAMGLRKERLQLILDAAKPVRSEKRSRASKRSRSS</sequence>
<organism evidence="2 3">
    <name type="scientific">Marasmius tenuissimus</name>
    <dbReference type="NCBI Taxonomy" id="585030"/>
    <lineage>
        <taxon>Eukaryota</taxon>
        <taxon>Fungi</taxon>
        <taxon>Dikarya</taxon>
        <taxon>Basidiomycota</taxon>
        <taxon>Agaricomycotina</taxon>
        <taxon>Agaricomycetes</taxon>
        <taxon>Agaricomycetidae</taxon>
        <taxon>Agaricales</taxon>
        <taxon>Marasmiineae</taxon>
        <taxon>Marasmiaceae</taxon>
        <taxon>Marasmius</taxon>
    </lineage>
</organism>
<gene>
    <name evidence="2" type="ORF">AAF712_002970</name>
</gene>
<evidence type="ECO:0000313" key="2">
    <source>
        <dbReference type="EMBL" id="KAL0070073.1"/>
    </source>
</evidence>
<feature type="region of interest" description="Disordered" evidence="1">
    <location>
        <begin position="230"/>
        <end position="295"/>
    </location>
</feature>
<keyword evidence="3" id="KW-1185">Reference proteome</keyword>
<reference evidence="2 3" key="1">
    <citation type="submission" date="2024-05" db="EMBL/GenBank/DDBJ databases">
        <title>A draft genome resource for the thread blight pathogen Marasmius tenuissimus strain MS-2.</title>
        <authorList>
            <person name="Yulfo-Soto G.E."/>
            <person name="Baruah I.K."/>
            <person name="Amoako-Attah I."/>
            <person name="Bukari Y."/>
            <person name="Meinhardt L.W."/>
            <person name="Bailey B.A."/>
            <person name="Cohen S.P."/>
        </authorList>
    </citation>
    <scope>NUCLEOTIDE SEQUENCE [LARGE SCALE GENOMIC DNA]</scope>
    <source>
        <strain evidence="2 3">MS-2</strain>
    </source>
</reference>
<dbReference type="Proteomes" id="UP001437256">
    <property type="component" value="Unassembled WGS sequence"/>
</dbReference>
<proteinExistence type="predicted"/>
<evidence type="ECO:0000256" key="1">
    <source>
        <dbReference type="SAM" id="MobiDB-lite"/>
    </source>
</evidence>
<evidence type="ECO:0000313" key="3">
    <source>
        <dbReference type="Proteomes" id="UP001437256"/>
    </source>
</evidence>
<accession>A0ABR3A901</accession>
<feature type="region of interest" description="Disordered" evidence="1">
    <location>
        <begin position="321"/>
        <end position="342"/>
    </location>
</feature>
<feature type="compositionally biased region" description="Basic and acidic residues" evidence="1">
    <location>
        <begin position="250"/>
        <end position="280"/>
    </location>
</feature>